<proteinExistence type="predicted"/>
<dbReference type="RefSeq" id="WP_269282339.1">
    <property type="nucleotide sequence ID" value="NZ_CP098251.1"/>
</dbReference>
<dbReference type="EMBL" id="CP098251">
    <property type="protein sequence ID" value="WAV90455.1"/>
    <property type="molecule type" value="Genomic_DNA"/>
</dbReference>
<reference evidence="1" key="1">
    <citation type="journal article" date="2022" name="Front. Microbiol.">
        <title>New perspectives on an old grouping: The genomic and phenotypic variability of Oxalobacter formigenes and the implications for calcium oxalate stone prevention.</title>
        <authorList>
            <person name="Chmiel J.A."/>
            <person name="Carr C."/>
            <person name="Stuivenberg G.A."/>
            <person name="Venema R."/>
            <person name="Chanyi R.M."/>
            <person name="Al K.F."/>
            <person name="Giguere D."/>
            <person name="Say H."/>
            <person name="Akouris P.P."/>
            <person name="Dominguez Romero S.A."/>
            <person name="Kwong A."/>
            <person name="Tai V."/>
            <person name="Koval S.F."/>
            <person name="Razvi H."/>
            <person name="Bjazevic J."/>
            <person name="Burton J.P."/>
        </authorList>
    </citation>
    <scope>NUCLEOTIDE SEQUENCE</scope>
    <source>
        <strain evidence="1">OxK</strain>
    </source>
</reference>
<name>A0A9E9L6R0_9BURK</name>
<sequence length="159" mass="18020">MKRTIMMTAIALMTGVLAGYWFCHARWEADTERMNASRAREESERLKKVLEDNRNLQEIVRGLQARMKKENDHAKREYDALLARLHRGTARMSVPVRKDGGLSCTGRAADDAGQTRAELDPETAERILAVGRDGDEAIRELNQCIDQYRAVEKACKQTA</sequence>
<organism evidence="1">
    <name type="scientific">Oxalobacter aliiformigenes</name>
    <dbReference type="NCBI Taxonomy" id="2946593"/>
    <lineage>
        <taxon>Bacteria</taxon>
        <taxon>Pseudomonadati</taxon>
        <taxon>Pseudomonadota</taxon>
        <taxon>Betaproteobacteria</taxon>
        <taxon>Burkholderiales</taxon>
        <taxon>Oxalobacteraceae</taxon>
        <taxon>Oxalobacter</taxon>
    </lineage>
</organism>
<dbReference type="Proteomes" id="UP001164819">
    <property type="component" value="Chromosome"/>
</dbReference>
<protein>
    <submittedName>
        <fullName evidence="1">Lysis protein</fullName>
    </submittedName>
</protein>
<gene>
    <name evidence="1" type="ORF">NB646_06155</name>
</gene>
<dbReference type="AlphaFoldDB" id="A0A9E9L6R0"/>
<accession>A0A9E9L6R0</accession>
<evidence type="ECO:0000313" key="1">
    <source>
        <dbReference type="EMBL" id="WAV90455.1"/>
    </source>
</evidence>